<dbReference type="RefSeq" id="WP_103874093.1">
    <property type="nucleotide sequence ID" value="NZ_FNUY01000008.1"/>
</dbReference>
<dbReference type="Pfam" id="PF17289">
    <property type="entry name" value="Terminase_6C"/>
    <property type="match status" value="1"/>
</dbReference>
<dbReference type="EMBL" id="FNUY01000008">
    <property type="protein sequence ID" value="SEG64877.1"/>
    <property type="molecule type" value="Genomic_DNA"/>
</dbReference>
<evidence type="ECO:0000313" key="5">
    <source>
        <dbReference type="Proteomes" id="UP000236743"/>
    </source>
</evidence>
<dbReference type="OrthoDB" id="9771580at2"/>
<evidence type="ECO:0000256" key="1">
    <source>
        <dbReference type="ARBA" id="ARBA00022612"/>
    </source>
</evidence>
<dbReference type="InterPro" id="IPR006517">
    <property type="entry name" value="Phage_terminase_lsu-like_C"/>
</dbReference>
<sequence>MPHPNSINPDTGKRYGFVDPKKDQAKQLREIQKQIATTRRMEAAAKARDGLLAFTRFTMPDPEDPSNAERSRYEAARFQEHVAQVITLFLKGDLLHADGRVCTQLILCMPPRHSKTELATKRAAAWYSGQHPRDDIIVASASDLLAEDVGADVRANLHSPAFKQVFPTYKLRRGGNAKNNIQTDEGGRLIFAGRGGTINGRGAHLLLVDDLYKDHEEARSPTIRDAAWNWFTKVALYRRMGKRLTIVTMTRWHSDDIIGRLTDPKSDYYNAEEAADWMIIRLPGIAEENDPLGREPGEALWPERYDVDYHRANQRRDPLGFAALVQQRPTVADGTLFRRETIQYYDQLPDDLRFYCASDHAVKEKQRNDPSCFIKVGVDRQDNLYLVEAVWKRMATDVAVEAMLTMAGGNMAPLLWWAEAGHISGSIGPFLRKRMSETGTYINLVEVTPKADKEQRAQSIAARVAMGKVLFPKTAWWTTSAVDELLAFPNGNHDDFVDALAYIGLGLGQQFGKGKAPDSKPASAPTGSVGWMKQMDRWNADKKRSLELGGF</sequence>
<organism evidence="4 5">
    <name type="scientific">Bosea lathyri</name>
    <dbReference type="NCBI Taxonomy" id="1036778"/>
    <lineage>
        <taxon>Bacteria</taxon>
        <taxon>Pseudomonadati</taxon>
        <taxon>Pseudomonadota</taxon>
        <taxon>Alphaproteobacteria</taxon>
        <taxon>Hyphomicrobiales</taxon>
        <taxon>Boseaceae</taxon>
        <taxon>Bosea</taxon>
    </lineage>
</organism>
<evidence type="ECO:0000313" key="4">
    <source>
        <dbReference type="EMBL" id="SEG64877.1"/>
    </source>
</evidence>
<dbReference type="InterPro" id="IPR027417">
    <property type="entry name" value="P-loop_NTPase"/>
</dbReference>
<keyword evidence="1" id="KW-1188">Viral release from host cell</keyword>
<dbReference type="AlphaFoldDB" id="A0A1H6BWQ7"/>
<feature type="domain" description="Terminase large subunit gp17-like C-terminal" evidence="3">
    <location>
        <begin position="363"/>
        <end position="503"/>
    </location>
</feature>
<dbReference type="Gene3D" id="3.40.50.300">
    <property type="entry name" value="P-loop containing nucleotide triphosphate hydrolases"/>
    <property type="match status" value="1"/>
</dbReference>
<name>A0A1H6BWQ7_9HYPH</name>
<dbReference type="Proteomes" id="UP000236743">
    <property type="component" value="Unassembled WGS sequence"/>
</dbReference>
<protein>
    <submittedName>
        <fullName evidence="4">Phage uncharacterized protein (Putative large terminase), C-terminal domain-containing protein</fullName>
    </submittedName>
</protein>
<gene>
    <name evidence="4" type="ORF">SAMN04488115_108134</name>
</gene>
<evidence type="ECO:0000256" key="2">
    <source>
        <dbReference type="SAM" id="MobiDB-lite"/>
    </source>
</evidence>
<proteinExistence type="predicted"/>
<reference evidence="4 5" key="1">
    <citation type="submission" date="2016-10" db="EMBL/GenBank/DDBJ databases">
        <authorList>
            <person name="de Groot N.N."/>
        </authorList>
    </citation>
    <scope>NUCLEOTIDE SEQUENCE [LARGE SCALE GENOMIC DNA]</scope>
    <source>
        <strain evidence="4 5">DSM 26656</strain>
    </source>
</reference>
<feature type="region of interest" description="Disordered" evidence="2">
    <location>
        <begin position="1"/>
        <end position="25"/>
    </location>
</feature>
<feature type="region of interest" description="Disordered" evidence="2">
    <location>
        <begin position="513"/>
        <end position="534"/>
    </location>
</feature>
<keyword evidence="5" id="KW-1185">Reference proteome</keyword>
<evidence type="ECO:0000259" key="3">
    <source>
        <dbReference type="Pfam" id="PF17289"/>
    </source>
</evidence>
<dbReference type="Pfam" id="PF03237">
    <property type="entry name" value="Terminase_6N"/>
    <property type="match status" value="1"/>
</dbReference>
<dbReference type="NCBIfam" id="TIGR01630">
    <property type="entry name" value="psiM2_ORF9"/>
    <property type="match status" value="1"/>
</dbReference>
<accession>A0A1H6BWQ7</accession>
<dbReference type="Gene3D" id="3.30.420.240">
    <property type="match status" value="1"/>
</dbReference>
<dbReference type="InterPro" id="IPR035421">
    <property type="entry name" value="Terminase_6C"/>
</dbReference>